<reference evidence="1" key="1">
    <citation type="submission" date="2010-02" db="EMBL/GenBank/DDBJ databases">
        <title>Complete sequence of Aciduliprofundum boonei T469.</title>
        <authorList>
            <consortium name="US DOE Joint Genome Institute"/>
            <person name="Lucas S."/>
            <person name="Copeland A."/>
            <person name="Lapidus A."/>
            <person name="Cheng J.-F."/>
            <person name="Bruce D."/>
            <person name="Goodwin L."/>
            <person name="Pitluck S."/>
            <person name="Saunders E."/>
            <person name="Detter J.C."/>
            <person name="Han C."/>
            <person name="Tapia R."/>
            <person name="Land M."/>
            <person name="Hauser L."/>
            <person name="Kyrpides N."/>
            <person name="Mikhailova N."/>
            <person name="Flores G."/>
            <person name="Reysenbach A.-L."/>
            <person name="Woyke T."/>
        </authorList>
    </citation>
    <scope>NUCLEOTIDE SEQUENCE</scope>
    <source>
        <strain evidence="1">T469</strain>
    </source>
</reference>
<dbReference type="Proteomes" id="UP000001400">
    <property type="component" value="Chromosome"/>
</dbReference>
<dbReference type="HOGENOM" id="CLU_2152464_0_0_2"/>
<dbReference type="OrthoDB" id="380970at2157"/>
<sequence>MKRKVILLDIIWLLISAFLIYMALEIDAALSFIISLFFFGASYLFSGISDYGRGNPYKGMMLSPQPNEIEYSSYKMAYEKEMGKKNKGKVNWLILILGVITFVFTFYLILF</sequence>
<dbReference type="STRING" id="439481.Aboo_0040"/>
<dbReference type="EMBL" id="CP001941">
    <property type="protein sequence ID" value="ADD07852.1"/>
    <property type="molecule type" value="Genomic_DNA"/>
</dbReference>
<evidence type="ECO:0000313" key="2">
    <source>
        <dbReference type="Proteomes" id="UP000001400"/>
    </source>
</evidence>
<dbReference type="GeneID" id="8826975"/>
<accession>B5IFC1</accession>
<protein>
    <recommendedName>
        <fullName evidence="3">DUF3899 domain-containing protein</fullName>
    </recommendedName>
</protein>
<evidence type="ECO:0000313" key="1">
    <source>
        <dbReference type="EMBL" id="ADD07852.1"/>
    </source>
</evidence>
<evidence type="ECO:0008006" key="3">
    <source>
        <dbReference type="Google" id="ProtNLM"/>
    </source>
</evidence>
<dbReference type="eggNOG" id="arCOG13493">
    <property type="taxonomic scope" value="Archaea"/>
</dbReference>
<keyword evidence="2" id="KW-1185">Reference proteome</keyword>
<dbReference type="RefSeq" id="WP_008085523.1">
    <property type="nucleotide sequence ID" value="NC_013926.1"/>
</dbReference>
<dbReference type="AlphaFoldDB" id="B5IFC1"/>
<gene>
    <name evidence="1" type="ordered locus">Aboo_0040</name>
</gene>
<name>B5IFC1_ACIB4</name>
<organism evidence="1 2">
    <name type="scientific">Aciduliprofundum boonei (strain DSM 19572 / T469)</name>
    <dbReference type="NCBI Taxonomy" id="439481"/>
    <lineage>
        <taxon>Archaea</taxon>
        <taxon>Methanobacteriati</taxon>
        <taxon>Thermoplasmatota</taxon>
        <taxon>DHVE2 group</taxon>
        <taxon>Candidatus Aciduliprofundum</taxon>
    </lineage>
</organism>
<proteinExistence type="predicted"/>
<dbReference type="KEGG" id="abi:Aboo_0040"/>